<organism evidence="1 2">
    <name type="scientific">Rathayibacter caricis DSM 15933</name>
    <dbReference type="NCBI Taxonomy" id="1328867"/>
    <lineage>
        <taxon>Bacteria</taxon>
        <taxon>Bacillati</taxon>
        <taxon>Actinomycetota</taxon>
        <taxon>Actinomycetes</taxon>
        <taxon>Micrococcales</taxon>
        <taxon>Microbacteriaceae</taxon>
        <taxon>Rathayibacter</taxon>
    </lineage>
</organism>
<dbReference type="AlphaFoldDB" id="A0A2T4UTT2"/>
<dbReference type="PROSITE" id="PS51318">
    <property type="entry name" value="TAT"/>
    <property type="match status" value="1"/>
</dbReference>
<evidence type="ECO:0000313" key="2">
    <source>
        <dbReference type="Proteomes" id="UP000241085"/>
    </source>
</evidence>
<name>A0A2T4UTT2_9MICO</name>
<accession>A0A2T4UTT2</accession>
<evidence type="ECO:0000313" key="1">
    <source>
        <dbReference type="EMBL" id="PTL72926.1"/>
    </source>
</evidence>
<sequence>MNDSPSTARTPGVERRTLVAGAAWTIPVVATAVGAPLAAASAALQVAFDRPEYSGTACGTIDGASVSVTRDGATAPSEQVTVTLAGGYTFVGGGATRILTSGPDGTAALPPIAVPGSGGQAVVTAAITGASASAGLTSLSNGRAFQYRTGSDTRMDEYPAVPSDATPLGSGFYLARNGDVYYANSIVASGVARAATYSSQGFNVVNYVTTTGRVFQYRTGSDTRVDEYPAIPGDATPVGSGYFLTPNGTLYYANSVVASNVAEAATASTQGFNVANYTTTTGRAFQYRVGSDVRLDEYPAVPAGSTPLGSSYYLAPNGDVYYANSVIASGVTKAATYSTQGFNIVNYITSDGRVFQYRVGSDTQRDEFTAVPSDATPIGSAFFLAPNGDLYYGNGVIATDVAEAATASTQGFNTVNFITTPPCS</sequence>
<dbReference type="Proteomes" id="UP000241085">
    <property type="component" value="Unassembled WGS sequence"/>
</dbReference>
<comment type="caution">
    <text evidence="1">The sequence shown here is derived from an EMBL/GenBank/DDBJ whole genome shotgun (WGS) entry which is preliminary data.</text>
</comment>
<keyword evidence="2" id="KW-1185">Reference proteome</keyword>
<gene>
    <name evidence="1" type="ORF">C1I63_08740</name>
</gene>
<protein>
    <submittedName>
        <fullName evidence="1">Uncharacterized protein</fullName>
    </submittedName>
</protein>
<dbReference type="RefSeq" id="WP_107574539.1">
    <property type="nucleotide sequence ID" value="NZ_PZPL01000001.1"/>
</dbReference>
<proteinExistence type="predicted"/>
<reference evidence="1 2" key="1">
    <citation type="submission" date="2018-03" db="EMBL/GenBank/DDBJ databases">
        <title>Bacteriophage NCPPB3778 and a type I-E CRISPR drive the evolution of the US Biological Select Agent, Rathayibacter toxicus.</title>
        <authorList>
            <person name="Davis E.W.II."/>
            <person name="Tabima J.F."/>
            <person name="Weisberg A.J."/>
            <person name="Dantas Lopes L."/>
            <person name="Wiseman M.S."/>
            <person name="Wiseman M.S."/>
            <person name="Pupko T."/>
            <person name="Belcher M.S."/>
            <person name="Sechler A.J."/>
            <person name="Tancos M.A."/>
            <person name="Schroeder B.K."/>
            <person name="Murray T.D."/>
            <person name="Luster D.G."/>
            <person name="Schneider W.L."/>
            <person name="Rogers E."/>
            <person name="Andreote F.D."/>
            <person name="Grunwald N.J."/>
            <person name="Putnam M.L."/>
            <person name="Chang J.H."/>
        </authorList>
    </citation>
    <scope>NUCLEOTIDE SEQUENCE [LARGE SCALE GENOMIC DNA]</scope>
    <source>
        <strain evidence="1 2">DSM 15933</strain>
    </source>
</reference>
<dbReference type="InterPro" id="IPR006311">
    <property type="entry name" value="TAT_signal"/>
</dbReference>
<dbReference type="EMBL" id="PZPL01000001">
    <property type="protein sequence ID" value="PTL72926.1"/>
    <property type="molecule type" value="Genomic_DNA"/>
</dbReference>